<dbReference type="SUPFAM" id="SSF48179">
    <property type="entry name" value="6-phosphogluconate dehydrogenase C-terminal domain-like"/>
    <property type="match status" value="2"/>
</dbReference>
<dbReference type="Pfam" id="PF00725">
    <property type="entry name" value="3HCDH"/>
    <property type="match status" value="1"/>
</dbReference>
<dbReference type="Pfam" id="PF02737">
    <property type="entry name" value="3HCDH_N"/>
    <property type="match status" value="1"/>
</dbReference>
<dbReference type="Proteomes" id="UP000636949">
    <property type="component" value="Unassembled WGS sequence"/>
</dbReference>
<dbReference type="Pfam" id="PF00887">
    <property type="entry name" value="ACBP"/>
    <property type="match status" value="1"/>
</dbReference>
<dbReference type="InterPro" id="IPR001753">
    <property type="entry name" value="Enoyl-CoA_hydra/iso"/>
</dbReference>
<dbReference type="UniPathway" id="UPA00659"/>
<evidence type="ECO:0000256" key="6">
    <source>
        <dbReference type="ARBA" id="ARBA00023098"/>
    </source>
</evidence>
<dbReference type="EMBL" id="BMJS01000019">
    <property type="protein sequence ID" value="GGG00531.1"/>
    <property type="molecule type" value="Genomic_DNA"/>
</dbReference>
<keyword evidence="3" id="KW-0442">Lipid degradation</keyword>
<gene>
    <name evidence="9" type="primary">fadB/acbP</name>
    <name evidence="9" type="ORF">GCM10010995_17310</name>
</gene>
<dbReference type="Gene3D" id="3.90.226.10">
    <property type="entry name" value="2-enoyl-CoA Hydratase, Chain A, domain 1"/>
    <property type="match status" value="1"/>
</dbReference>
<dbReference type="InterPro" id="IPR006176">
    <property type="entry name" value="3-OHacyl-CoA_DH_NAD-bd"/>
</dbReference>
<comment type="caution">
    <text evidence="9">The sequence shown here is derived from an EMBL/GenBank/DDBJ whole genome shotgun (WGS) entry which is preliminary data.</text>
</comment>
<dbReference type="Gene3D" id="1.10.1040.50">
    <property type="match status" value="1"/>
</dbReference>
<dbReference type="InterPro" id="IPR000582">
    <property type="entry name" value="Acyl-CoA-binding_protein"/>
</dbReference>
<dbReference type="SUPFAM" id="SSF52096">
    <property type="entry name" value="ClpP/crotonase"/>
    <property type="match status" value="1"/>
</dbReference>
<dbReference type="InterPro" id="IPR036291">
    <property type="entry name" value="NAD(P)-bd_dom_sf"/>
</dbReference>
<evidence type="ECO:0000256" key="2">
    <source>
        <dbReference type="ARBA" id="ARBA00022832"/>
    </source>
</evidence>
<dbReference type="RefSeq" id="WP_117003004.1">
    <property type="nucleotide sequence ID" value="NZ_BMJS01000019.1"/>
</dbReference>
<dbReference type="AlphaFoldDB" id="A0A8J3E9C8"/>
<comment type="catalytic activity">
    <reaction evidence="7">
        <text>a (3S)-3-hydroxyacyl-CoA + NAD(+) = a 3-oxoacyl-CoA + NADH + H(+)</text>
        <dbReference type="Rhea" id="RHEA:22432"/>
        <dbReference type="ChEBI" id="CHEBI:15378"/>
        <dbReference type="ChEBI" id="CHEBI:57318"/>
        <dbReference type="ChEBI" id="CHEBI:57540"/>
        <dbReference type="ChEBI" id="CHEBI:57945"/>
        <dbReference type="ChEBI" id="CHEBI:90726"/>
        <dbReference type="EC" id="1.1.1.35"/>
    </reaction>
</comment>
<dbReference type="Gene3D" id="1.20.80.10">
    <property type="match status" value="1"/>
</dbReference>
<evidence type="ECO:0000313" key="10">
    <source>
        <dbReference type="Proteomes" id="UP000636949"/>
    </source>
</evidence>
<dbReference type="InterPro" id="IPR029045">
    <property type="entry name" value="ClpP/crotonase-like_dom_sf"/>
</dbReference>
<dbReference type="PRINTS" id="PR00689">
    <property type="entry name" value="ACOABINDINGP"/>
</dbReference>
<dbReference type="InterPro" id="IPR008927">
    <property type="entry name" value="6-PGluconate_DH-like_C_sf"/>
</dbReference>
<keyword evidence="2" id="KW-0276">Fatty acid metabolism</keyword>
<dbReference type="PANTHER" id="PTHR48075">
    <property type="entry name" value="3-HYDROXYACYL-COA DEHYDROGENASE FAMILY PROTEIN"/>
    <property type="match status" value="1"/>
</dbReference>
<comment type="pathway">
    <text evidence="1">Lipid metabolism; fatty acid beta-oxidation.</text>
</comment>
<evidence type="ECO:0000313" key="9">
    <source>
        <dbReference type="EMBL" id="GGG00531.1"/>
    </source>
</evidence>
<dbReference type="Pfam" id="PF00378">
    <property type="entry name" value="ECH_1"/>
    <property type="match status" value="1"/>
</dbReference>
<reference evidence="9" key="1">
    <citation type="journal article" date="2014" name="Int. J. Syst. Evol. Microbiol.">
        <title>Complete genome sequence of Corynebacterium casei LMG S-19264T (=DSM 44701T), isolated from a smear-ripened cheese.</title>
        <authorList>
            <consortium name="US DOE Joint Genome Institute (JGI-PGF)"/>
            <person name="Walter F."/>
            <person name="Albersmeier A."/>
            <person name="Kalinowski J."/>
            <person name="Ruckert C."/>
        </authorList>
    </citation>
    <scope>NUCLEOTIDE SEQUENCE</scope>
    <source>
        <strain evidence="9">CGMCC 1.15758</strain>
    </source>
</reference>
<dbReference type="GO" id="GO:0070403">
    <property type="term" value="F:NAD+ binding"/>
    <property type="evidence" value="ECO:0007669"/>
    <property type="project" value="InterPro"/>
</dbReference>
<organism evidence="9 10">
    <name type="scientific">Cysteiniphilum litorale</name>
    <dbReference type="NCBI Taxonomy" id="2056700"/>
    <lineage>
        <taxon>Bacteria</taxon>
        <taxon>Pseudomonadati</taxon>
        <taxon>Pseudomonadota</taxon>
        <taxon>Gammaproteobacteria</taxon>
        <taxon>Thiotrichales</taxon>
        <taxon>Fastidiosibacteraceae</taxon>
        <taxon>Cysteiniphilum</taxon>
    </lineage>
</organism>
<dbReference type="GO" id="GO:0000062">
    <property type="term" value="F:fatty-acyl-CoA binding"/>
    <property type="evidence" value="ECO:0007669"/>
    <property type="project" value="InterPro"/>
</dbReference>
<accession>A0A8J3E9C8</accession>
<evidence type="ECO:0000256" key="1">
    <source>
        <dbReference type="ARBA" id="ARBA00005005"/>
    </source>
</evidence>
<sequence>MSELEQLSELEQKFNEMVQAVRDATIDFKPDNNQKLKLYAFYKQATVGDVEGKCPSVLKMVERAKWMAWDSIKGQSKDQAMRGYLAVFGHEFTESEAAKPKAHVQSAAKSEPSQRQHVGIEKVAILGAGVMGAQIAAHFANARIPVVLFDLKAKEGAPNALIDGALQKLAKLNPKPFGSAQAVNYITAANYEDNLELLKDCDLIIEAIAERMDWKKDLYHNIAPHVAKHAIIASNTSGLSIESLTESLPTHLHAHFCGVHFFNPPRYMPLVELIAHGGTKPDVLDQLETFLVQKLGKSIIRAKDTPNFIANRLGVFSMLATCYYTEKFNIPLEVVDGLTGKKLGRAKSATYRTADVVGLDTFAHVVDTMKNSLTDGWEKVYQLPNWIHALIEQGAFGQKTKKGLYVKEKDGLKVLDLQSQTYRLSDQKPDKAVTEILSEKDWSVKLEKLKTMDHPQAQFLWSCFRDSFHYAACLVGDISNYPKDMDLAIRWGFGWKEGIFETWQQAGWQQVTRWIDEDIKSGKTLSSKALPQWVYALKEGVYGDNKSFSFTDNALVTRQELPVYKRQLHKDYVLGEHSTMPSVTLYENEGVRLWSVDEEIGILSFKSKMCSIGDAVLAGISEAIKVAESKLKGMVIWQEQDIFSAGANLEEFGFKFMMHGKEAVYEVIQKGHQVITQELRYSKIPVVAAVKGFAFGGGCETLMHCDAVVAAHESYIGLVEAGVGIIPGWGGSKEMAKRASTAQDPWKDFEKRYKNLAMAQVATSAYEAIEMGFLRESDTVVMNSKEILSVAIEKARFLAYSSYQPPLKQKIKVFGEAGIATVKGLLVNMRDGNQISAHDYKIATNLADAMCGGEIEKDTYVSEDWLLKRELENFVELALSEKSAARMQHMLETGKPLRN</sequence>
<dbReference type="SUPFAM" id="SSF47027">
    <property type="entry name" value="Acyl-CoA binding protein"/>
    <property type="match status" value="1"/>
</dbReference>
<dbReference type="CDD" id="cd06558">
    <property type="entry name" value="crotonase-like"/>
    <property type="match status" value="1"/>
</dbReference>
<keyword evidence="6" id="KW-0443">Lipid metabolism</keyword>
<evidence type="ECO:0000256" key="3">
    <source>
        <dbReference type="ARBA" id="ARBA00022963"/>
    </source>
</evidence>
<evidence type="ECO:0000259" key="8">
    <source>
        <dbReference type="PROSITE" id="PS51228"/>
    </source>
</evidence>
<dbReference type="PROSITE" id="PS51228">
    <property type="entry name" value="ACB_2"/>
    <property type="match status" value="1"/>
</dbReference>
<proteinExistence type="predicted"/>
<keyword evidence="10" id="KW-1185">Reference proteome</keyword>
<dbReference type="SUPFAM" id="SSF51735">
    <property type="entry name" value="NAD(P)-binding Rossmann-fold domains"/>
    <property type="match status" value="1"/>
</dbReference>
<dbReference type="GO" id="GO:0006635">
    <property type="term" value="P:fatty acid beta-oxidation"/>
    <property type="evidence" value="ECO:0007669"/>
    <property type="project" value="UniProtKB-UniPathway"/>
</dbReference>
<protein>
    <submittedName>
        <fullName evidence="9">3-hydroxyacyl-CoA dehydrogenase</fullName>
    </submittedName>
</protein>
<dbReference type="PANTHER" id="PTHR48075:SF7">
    <property type="entry name" value="3-HYDROXYACYL-COA DEHYDROGENASE-RELATED"/>
    <property type="match status" value="1"/>
</dbReference>
<keyword evidence="5" id="KW-0520">NAD</keyword>
<dbReference type="GO" id="GO:0003857">
    <property type="term" value="F:(3S)-3-hydroxyacyl-CoA dehydrogenase (NAD+) activity"/>
    <property type="evidence" value="ECO:0007669"/>
    <property type="project" value="UniProtKB-EC"/>
</dbReference>
<dbReference type="OrthoDB" id="5389341at2"/>
<evidence type="ECO:0000256" key="4">
    <source>
        <dbReference type="ARBA" id="ARBA00023002"/>
    </source>
</evidence>
<feature type="domain" description="ACB" evidence="8">
    <location>
        <begin position="10"/>
        <end position="97"/>
    </location>
</feature>
<dbReference type="InterPro" id="IPR014352">
    <property type="entry name" value="FERM/acyl-CoA-bd_prot_sf"/>
</dbReference>
<keyword evidence="4" id="KW-0560">Oxidoreductase</keyword>
<reference evidence="9" key="2">
    <citation type="submission" date="2020-09" db="EMBL/GenBank/DDBJ databases">
        <authorList>
            <person name="Sun Q."/>
            <person name="Zhou Y."/>
        </authorList>
    </citation>
    <scope>NUCLEOTIDE SEQUENCE</scope>
    <source>
        <strain evidence="9">CGMCC 1.15758</strain>
    </source>
</reference>
<evidence type="ECO:0000256" key="5">
    <source>
        <dbReference type="ARBA" id="ARBA00023027"/>
    </source>
</evidence>
<dbReference type="InterPro" id="IPR006108">
    <property type="entry name" value="3HC_DH_C"/>
</dbReference>
<dbReference type="Gene3D" id="3.40.50.720">
    <property type="entry name" value="NAD(P)-binding Rossmann-like Domain"/>
    <property type="match status" value="1"/>
</dbReference>
<evidence type="ECO:0000256" key="7">
    <source>
        <dbReference type="ARBA" id="ARBA00049556"/>
    </source>
</evidence>
<name>A0A8J3E9C8_9GAMM</name>
<dbReference type="InterPro" id="IPR035984">
    <property type="entry name" value="Acyl-CoA-binding_sf"/>
</dbReference>